<dbReference type="RefSeq" id="WP_015756716.1">
    <property type="nucleotide sequence ID" value="NC_013216.1"/>
</dbReference>
<protein>
    <recommendedName>
        <fullName evidence="4">Alkaline phosphatase</fullName>
    </recommendedName>
</protein>
<keyword evidence="1" id="KW-0812">Transmembrane</keyword>
<dbReference type="KEGG" id="dae:Dtox_1115"/>
<feature type="transmembrane region" description="Helical" evidence="1">
    <location>
        <begin position="390"/>
        <end position="408"/>
    </location>
</feature>
<dbReference type="InterPro" id="IPR017850">
    <property type="entry name" value="Alkaline_phosphatase_core_sf"/>
</dbReference>
<accession>C8W4D3</accession>
<feature type="transmembrane region" description="Helical" evidence="1">
    <location>
        <begin position="420"/>
        <end position="437"/>
    </location>
</feature>
<keyword evidence="1" id="KW-1133">Transmembrane helix</keyword>
<evidence type="ECO:0000313" key="3">
    <source>
        <dbReference type="Proteomes" id="UP000002217"/>
    </source>
</evidence>
<feature type="transmembrane region" description="Helical" evidence="1">
    <location>
        <begin position="709"/>
        <end position="729"/>
    </location>
</feature>
<feature type="transmembrane region" description="Helical" evidence="1">
    <location>
        <begin position="467"/>
        <end position="488"/>
    </location>
</feature>
<gene>
    <name evidence="2" type="ordered locus">Dtox_1115</name>
</gene>
<reference evidence="2 3" key="1">
    <citation type="journal article" date="2009" name="Stand. Genomic Sci.">
        <title>Complete genome sequence of Desulfotomaculum acetoxidans type strain (5575).</title>
        <authorList>
            <person name="Spring S."/>
            <person name="Lapidus A."/>
            <person name="Schroder M."/>
            <person name="Gleim D."/>
            <person name="Sims D."/>
            <person name="Meincke L."/>
            <person name="Glavina Del Rio T."/>
            <person name="Tice H."/>
            <person name="Copeland A."/>
            <person name="Cheng J.F."/>
            <person name="Lucas S."/>
            <person name="Chen F."/>
            <person name="Nolan M."/>
            <person name="Bruce D."/>
            <person name="Goodwin L."/>
            <person name="Pitluck S."/>
            <person name="Ivanova N."/>
            <person name="Mavromatis K."/>
            <person name="Mikhailova N."/>
            <person name="Pati A."/>
            <person name="Chen A."/>
            <person name="Palaniappan K."/>
            <person name="Land M."/>
            <person name="Hauser L."/>
            <person name="Chang Y.J."/>
            <person name="Jeffries C.D."/>
            <person name="Chain P."/>
            <person name="Saunders E."/>
            <person name="Brettin T."/>
            <person name="Detter J.C."/>
            <person name="Goker M."/>
            <person name="Bristow J."/>
            <person name="Eisen J.A."/>
            <person name="Markowitz V."/>
            <person name="Hugenholtz P."/>
            <person name="Kyrpides N.C."/>
            <person name="Klenk H.P."/>
            <person name="Han C."/>
        </authorList>
    </citation>
    <scope>NUCLEOTIDE SEQUENCE [LARGE SCALE GENOMIC DNA]</scope>
    <source>
        <strain evidence="3">ATCC 49208 / DSM 771 / VKM B-1644</strain>
    </source>
</reference>
<dbReference type="eggNOG" id="COG3119">
    <property type="taxonomic scope" value="Bacteria"/>
</dbReference>
<dbReference type="AlphaFoldDB" id="C8W4D3"/>
<feature type="transmembrane region" description="Helical" evidence="1">
    <location>
        <begin position="443"/>
        <end position="460"/>
    </location>
</feature>
<dbReference type="HOGENOM" id="CLU_013382_1_0_9"/>
<evidence type="ECO:0000313" key="2">
    <source>
        <dbReference type="EMBL" id="ACV62001.1"/>
    </source>
</evidence>
<keyword evidence="3" id="KW-1185">Reference proteome</keyword>
<feature type="transmembrane region" description="Helical" evidence="1">
    <location>
        <begin position="508"/>
        <end position="531"/>
    </location>
</feature>
<evidence type="ECO:0000256" key="1">
    <source>
        <dbReference type="SAM" id="Phobius"/>
    </source>
</evidence>
<feature type="transmembrane region" description="Helical" evidence="1">
    <location>
        <begin position="540"/>
        <end position="557"/>
    </location>
</feature>
<evidence type="ECO:0008006" key="4">
    <source>
        <dbReference type="Google" id="ProtNLM"/>
    </source>
</evidence>
<dbReference type="SUPFAM" id="SSF53649">
    <property type="entry name" value="Alkaline phosphatase-like"/>
    <property type="match status" value="1"/>
</dbReference>
<keyword evidence="1" id="KW-0472">Membrane</keyword>
<organism evidence="2 3">
    <name type="scientific">Desulfofarcimen acetoxidans (strain ATCC 49208 / DSM 771 / KCTC 5769 / VKM B-1644 / 5575)</name>
    <name type="common">Desulfotomaculum acetoxidans</name>
    <dbReference type="NCBI Taxonomy" id="485916"/>
    <lineage>
        <taxon>Bacteria</taxon>
        <taxon>Bacillati</taxon>
        <taxon>Bacillota</taxon>
        <taxon>Clostridia</taxon>
        <taxon>Eubacteriales</taxon>
        <taxon>Peptococcaceae</taxon>
        <taxon>Desulfofarcimen</taxon>
    </lineage>
</organism>
<proteinExistence type="predicted"/>
<feature type="transmembrane region" description="Helical" evidence="1">
    <location>
        <begin position="653"/>
        <end position="672"/>
    </location>
</feature>
<feature type="transmembrane region" description="Helical" evidence="1">
    <location>
        <begin position="592"/>
        <end position="609"/>
    </location>
</feature>
<dbReference type="EMBL" id="CP001720">
    <property type="protein sequence ID" value="ACV62001.1"/>
    <property type="molecule type" value="Genomic_DNA"/>
</dbReference>
<feature type="transmembrane region" description="Helical" evidence="1">
    <location>
        <begin position="621"/>
        <end position="641"/>
    </location>
</feature>
<dbReference type="OrthoDB" id="3199331at2"/>
<feature type="transmembrane region" description="Helical" evidence="1">
    <location>
        <begin position="563"/>
        <end position="580"/>
    </location>
</feature>
<dbReference type="Proteomes" id="UP000002217">
    <property type="component" value="Chromosome"/>
</dbReference>
<dbReference type="STRING" id="485916.Dtox_1115"/>
<sequence>MKKLRRIIFALLLTVIFLFMVTPGISLAAEREGKFYLILINYLSLEDLQNSKLTNINKMIENGGLGLMNTNTAGSRSAENTYSTLGSGTRALGTDYGGFAYNREETVSLSSNLSPLPAGDIYNVISNQDKKGEVIHLALPKIVLANQQLTNKVKTAALGTSLKNAGIRVGVFGNSDSFARSRPASLLAIDEQGQVAKGVVDSSINMKDKAFPFGFHTDYDKLKNEVVKNHDKVDFFVIETGDNSRLEDYKTFLTSERYNQLKELTLNRIDGFLGALSNNIDWQKDRVMLVSPTPSSKASTFNNLVTPLIYAGNSIHPGVLTSSSTRRQGIVAITDITPTVLSFWGIKQDPEIVGRPVFSQTAHNVFQQVKQLNQNLIINYTHRPPVLKTFVILQIIYILLTAFSVYFLKSHRVLQPLQKLIVLFLIMPPVILAYSIFRVESLALTLIYFALIVALIYLVISKANISFYYKVAFLSLSTSAAILIDTVLGSPLTINSPLGYDAMNGARYYGIGNEFAGILEGSTIIGTAALYQELSKHRRILLPVFLAYFAFMTYVSYAPGFGADAGGLITAVIALGFFSLRLMDKRVSRRELLYLLLLTLLLLGLGAFIDMTFNSLHGSHIGQAFSLLVQGNYAEIGNIIYRKIAMNIKLMNYSIWTKVLLASLAALGVLLYKPVGFFKQLTDSVPNMKKGFEAIFVASLVGFLVNDSGIVQAATTFIYLIFPLLYLSLQDKLNRPW</sequence>
<name>C8W4D3_DESAS</name>